<evidence type="ECO:0000256" key="4">
    <source>
        <dbReference type="ARBA" id="ARBA00022989"/>
    </source>
</evidence>
<feature type="domain" description="ABC3 transporter permease C-terminal" evidence="8">
    <location>
        <begin position="1066"/>
        <end position="1187"/>
    </location>
</feature>
<evidence type="ECO:0000256" key="7">
    <source>
        <dbReference type="SAM" id="Phobius"/>
    </source>
</evidence>
<feature type="transmembrane region" description="Helical" evidence="7">
    <location>
        <begin position="578"/>
        <end position="596"/>
    </location>
</feature>
<feature type="transmembrane region" description="Helical" evidence="7">
    <location>
        <begin position="1106"/>
        <end position="1127"/>
    </location>
</feature>
<dbReference type="PANTHER" id="PTHR30572:SF4">
    <property type="entry name" value="ABC TRANSPORTER PERMEASE YTRF"/>
    <property type="match status" value="1"/>
</dbReference>
<keyword evidence="3 7" id="KW-0812">Transmembrane</keyword>
<feature type="transmembrane region" description="Helical" evidence="7">
    <location>
        <begin position="520"/>
        <end position="539"/>
    </location>
</feature>
<comment type="similarity">
    <text evidence="6">Belongs to the ABC-4 integral membrane protein family.</text>
</comment>
<comment type="subcellular location">
    <subcellularLocation>
        <location evidence="1">Cell membrane</location>
        <topology evidence="1">Multi-pass membrane protein</topology>
    </subcellularLocation>
</comment>
<organism evidence="9">
    <name type="scientific">marine metagenome</name>
    <dbReference type="NCBI Taxonomy" id="408172"/>
    <lineage>
        <taxon>unclassified sequences</taxon>
        <taxon>metagenomes</taxon>
        <taxon>ecological metagenomes</taxon>
    </lineage>
</organism>
<gene>
    <name evidence="9" type="ORF">METZ01_LOCUS56948</name>
</gene>
<feature type="transmembrane region" description="Helical" evidence="7">
    <location>
        <begin position="303"/>
        <end position="325"/>
    </location>
</feature>
<evidence type="ECO:0000256" key="2">
    <source>
        <dbReference type="ARBA" id="ARBA00022475"/>
    </source>
</evidence>
<evidence type="ECO:0000256" key="6">
    <source>
        <dbReference type="ARBA" id="ARBA00038076"/>
    </source>
</evidence>
<accession>A0A381SKY8</accession>
<feature type="transmembrane region" description="Helical" evidence="7">
    <location>
        <begin position="488"/>
        <end position="508"/>
    </location>
</feature>
<sequence length="1197" mass="132453">MLVATTLMSSAPMYLAALDQQGIRQTVDLTTRNESENYLALEMFVSSMVLDEERIVHSDELIQQAVNLYWSEAIVGLNRYLKTDGFSFYRSSGSAIRDLENSSIRSLEGYFHSFQDVEGKVDYIVGSSPTSDFQYHPDGPLLEVSLSTGLAEKLSIEHGDVLLGVPYPDSRIKLGVRVSGIFEPLDPYDPIWKDDIDRFLMPVIPKEEGSEVPENWWEDQTYYLAFFISEEAMMNSIPLAYPGSMVEARWDQQIDNLILREWTRAEIVSSIDGLEGLLTKEIPGFQLRSGIILMLKEFKTQSFFSSIPLLLLFAVIGSSLLYFVFMISSYLMPARESDISLIKIRGASRFAVFRQYGLEGLLLFLASIIFAPILAFCLVSLSGILPYFHNISDGKLLPTTLSWTPFILSFGFGGLCLIAFLLPPILRTSGGIVTRRRHLGRPESVTFIQKYYLDLAFMFICFVLLYEIKARGQLSSGGLEGVSGINEALLFAPILLLFSVAMLSFRIFPILVKFMTGESSSLVLLMGTLSVISLLLNIFYDLLTDSDKLGLLLPVFVFLLFLIGMLACFKVSNKYSKLISFTFMLGASLIYGFYASEGDVIPFSLTKWILVFSSALTGIFFLLSSIKKYYPPWISLMLWNMSRNPLQYTWLVVLLVLSSGVAVLSATLGSTLDHSYRDKIAYDVGSDARIVLSSLGSAGRIHSVPSLSNFFDNLSGVHKFSKAKRGIGNIGQGAGSFTFDYLAFETDKITLWGREDFSVQPTDILLADMSSEVKVPAIEIPIGTTEIGINVKPDSNYPLVSLWLILRDANLKYKVITLGTPAPFRWSKNKAAIPDSLAEPIQLVSVQISEPGLGASGTPGKMLFDDLFAILNGEEVILEDFEDYSEWVVIPTSTGPGDSISIQEDAAVSGRYGFSFEFGKERNNGVRGLFWGTYGSYLPVLVSQTFIDNSGFGFGDYLLVDISQTLVISKITGVVDFFPTLNPGTAGFLIADLDAVMYLSSLTNLYAPSSVNEIFLDLNDSVDDTMTAISNEVGKGGQVYATRGLLEKLDNDPLISAGWKLMSLISITVALYVAVLGYFIHMIFLSGQIKSRMGTLRSLGMTLSQSFRMILVEQVLIILLGVCLGSWTGVGMTRLMVSAITTTDNAAPLVPPALITMDSFSLLICAGIFLILFMFMVIWISFYFFRLNLGTLSRLEN</sequence>
<evidence type="ECO:0000256" key="5">
    <source>
        <dbReference type="ARBA" id="ARBA00023136"/>
    </source>
</evidence>
<feature type="transmembrane region" description="Helical" evidence="7">
    <location>
        <begin position="1160"/>
        <end position="1185"/>
    </location>
</feature>
<dbReference type="GO" id="GO:0005886">
    <property type="term" value="C:plasma membrane"/>
    <property type="evidence" value="ECO:0007669"/>
    <property type="project" value="UniProtKB-SubCell"/>
</dbReference>
<dbReference type="InterPro" id="IPR003838">
    <property type="entry name" value="ABC3_permease_C"/>
</dbReference>
<dbReference type="InterPro" id="IPR050250">
    <property type="entry name" value="Macrolide_Exporter_MacB"/>
</dbReference>
<keyword evidence="2" id="KW-1003">Cell membrane</keyword>
<feature type="transmembrane region" description="Helical" evidence="7">
    <location>
        <begin position="608"/>
        <end position="626"/>
    </location>
</feature>
<feature type="transmembrane region" description="Helical" evidence="7">
    <location>
        <begin position="551"/>
        <end position="571"/>
    </location>
</feature>
<evidence type="ECO:0000256" key="3">
    <source>
        <dbReference type="ARBA" id="ARBA00022692"/>
    </source>
</evidence>
<evidence type="ECO:0000256" key="1">
    <source>
        <dbReference type="ARBA" id="ARBA00004651"/>
    </source>
</evidence>
<dbReference type="PANTHER" id="PTHR30572">
    <property type="entry name" value="MEMBRANE COMPONENT OF TRANSPORTER-RELATED"/>
    <property type="match status" value="1"/>
</dbReference>
<dbReference type="Pfam" id="PF02687">
    <property type="entry name" value="FtsX"/>
    <property type="match status" value="1"/>
</dbReference>
<feature type="transmembrane region" description="Helical" evidence="7">
    <location>
        <begin position="447"/>
        <end position="468"/>
    </location>
</feature>
<feature type="transmembrane region" description="Helical" evidence="7">
    <location>
        <begin position="405"/>
        <end position="426"/>
    </location>
</feature>
<dbReference type="EMBL" id="UINC01003187">
    <property type="protein sequence ID" value="SVA04094.1"/>
    <property type="molecule type" value="Genomic_DNA"/>
</dbReference>
<name>A0A381SKY8_9ZZZZ</name>
<reference evidence="9" key="1">
    <citation type="submission" date="2018-05" db="EMBL/GenBank/DDBJ databases">
        <authorList>
            <person name="Lanie J.A."/>
            <person name="Ng W.-L."/>
            <person name="Kazmierczak K.M."/>
            <person name="Andrzejewski T.M."/>
            <person name="Davidsen T.M."/>
            <person name="Wayne K.J."/>
            <person name="Tettelin H."/>
            <person name="Glass J.I."/>
            <person name="Rusch D."/>
            <person name="Podicherti R."/>
            <person name="Tsui H.-C.T."/>
            <person name="Winkler M.E."/>
        </authorList>
    </citation>
    <scope>NUCLEOTIDE SEQUENCE</scope>
</reference>
<feature type="transmembrane region" description="Helical" evidence="7">
    <location>
        <begin position="361"/>
        <end position="385"/>
    </location>
</feature>
<keyword evidence="4 7" id="KW-1133">Transmembrane helix</keyword>
<keyword evidence="5 7" id="KW-0472">Membrane</keyword>
<dbReference type="GO" id="GO:0022857">
    <property type="term" value="F:transmembrane transporter activity"/>
    <property type="evidence" value="ECO:0007669"/>
    <property type="project" value="TreeGrafter"/>
</dbReference>
<evidence type="ECO:0000313" key="9">
    <source>
        <dbReference type="EMBL" id="SVA04094.1"/>
    </source>
</evidence>
<protein>
    <recommendedName>
        <fullName evidence="8">ABC3 transporter permease C-terminal domain-containing protein</fullName>
    </recommendedName>
</protein>
<evidence type="ECO:0000259" key="8">
    <source>
        <dbReference type="Pfam" id="PF02687"/>
    </source>
</evidence>
<feature type="transmembrane region" description="Helical" evidence="7">
    <location>
        <begin position="647"/>
        <end position="668"/>
    </location>
</feature>
<proteinExistence type="inferred from homology"/>
<dbReference type="AlphaFoldDB" id="A0A381SKY8"/>
<feature type="transmembrane region" description="Helical" evidence="7">
    <location>
        <begin position="1061"/>
        <end position="1085"/>
    </location>
</feature>